<dbReference type="EMBL" id="CDNC01000012">
    <property type="protein sequence ID" value="CEM61648.1"/>
    <property type="molecule type" value="Genomic_DNA"/>
</dbReference>
<dbReference type="RefSeq" id="WP_197071858.1">
    <property type="nucleotide sequence ID" value="NZ_CDNC01000012.1"/>
</dbReference>
<dbReference type="SUPFAM" id="SSF53187">
    <property type="entry name" value="Zn-dependent exopeptidases"/>
    <property type="match status" value="1"/>
</dbReference>
<evidence type="ECO:0000313" key="2">
    <source>
        <dbReference type="Proteomes" id="UP000042527"/>
    </source>
</evidence>
<protein>
    <recommendedName>
        <fullName evidence="3">Amidohydrolase</fullName>
    </recommendedName>
</protein>
<keyword evidence="2" id="KW-1185">Reference proteome</keyword>
<dbReference type="Gene3D" id="3.40.630.10">
    <property type="entry name" value="Zn peptidases"/>
    <property type="match status" value="1"/>
</dbReference>
<dbReference type="Proteomes" id="UP000042527">
    <property type="component" value="Unassembled WGS sequence"/>
</dbReference>
<dbReference type="AlphaFoldDB" id="A0A0B7GT53"/>
<dbReference type="MEROPS" id="M20.A05"/>
<dbReference type="GeneID" id="66938244"/>
<proteinExistence type="predicted"/>
<accession>A0A0B7GT53</accession>
<evidence type="ECO:0000313" key="1">
    <source>
        <dbReference type="EMBL" id="CEM61648.1"/>
    </source>
</evidence>
<name>A0A0B7GT53_TREPH</name>
<sequence>MNINDRAKKYEDYVVKQRRYFHMHPEASTKEFETSKYVQNELRKLNIPFEVFATTGIIGRITGTKPENESFCGRIWMRSKYMKKTRWNINLKMRD</sequence>
<evidence type="ECO:0008006" key="3">
    <source>
        <dbReference type="Google" id="ProtNLM"/>
    </source>
</evidence>
<gene>
    <name evidence="1" type="ORF">TPHV1_20185</name>
</gene>
<reference evidence="2" key="1">
    <citation type="submission" date="2015-01" db="EMBL/GenBank/DDBJ databases">
        <authorList>
            <person name="Manzoor Shahid"/>
            <person name="Zubair Saima"/>
        </authorList>
    </citation>
    <scope>NUCLEOTIDE SEQUENCE [LARGE SCALE GENOMIC DNA]</scope>
    <source>
        <strain evidence="2">V1</strain>
    </source>
</reference>
<organism evidence="1 2">
    <name type="scientific">Treponema phagedenis</name>
    <dbReference type="NCBI Taxonomy" id="162"/>
    <lineage>
        <taxon>Bacteria</taxon>
        <taxon>Pseudomonadati</taxon>
        <taxon>Spirochaetota</taxon>
        <taxon>Spirochaetia</taxon>
        <taxon>Spirochaetales</taxon>
        <taxon>Treponemataceae</taxon>
        <taxon>Treponema</taxon>
    </lineage>
</organism>